<sequence length="133" mass="14231">MELLVASAIGATAAAGTYLILRLRTFAVVLGMTMLTYAINAFLFTTGRLVVHMPPILHGHAQVDVADYTDPLPQALVLTAIVISFGMTAVVVMMALGAFIESGDDHIDMPDDDRIMPKLKTVDDPALTEDETA</sequence>
<dbReference type="Proteomes" id="UP001218412">
    <property type="component" value="Chromosome"/>
</dbReference>
<reference evidence="8 9" key="1">
    <citation type="submission" date="2021-01" db="EMBL/GenBank/DDBJ databases">
        <title>Biogeographic distribution of Paracoccus.</title>
        <authorList>
            <person name="Hollensteiner J."/>
            <person name="Leineberger J."/>
            <person name="Brinkhoff T."/>
            <person name="Daniel R."/>
        </authorList>
    </citation>
    <scope>NUCLEOTIDE SEQUENCE [LARGE SCALE GENOMIC DNA]</scope>
    <source>
        <strain evidence="8 9">LMG25392</strain>
    </source>
</reference>
<evidence type="ECO:0000313" key="9">
    <source>
        <dbReference type="Proteomes" id="UP001218412"/>
    </source>
</evidence>
<dbReference type="PANTHER" id="PTHR34583">
    <property type="entry name" value="ANTIPORTER SUBUNIT MNHC2-RELATED"/>
    <property type="match status" value="1"/>
</dbReference>
<dbReference type="PANTHER" id="PTHR34583:SF2">
    <property type="entry name" value="ANTIPORTER SUBUNIT MNHC2-RELATED"/>
    <property type="match status" value="1"/>
</dbReference>
<gene>
    <name evidence="8" type="ORF">JHW45_13235</name>
</gene>
<keyword evidence="5 7" id="KW-1133">Transmembrane helix</keyword>
<feature type="transmembrane region" description="Helical" evidence="7">
    <location>
        <begin position="75"/>
        <end position="100"/>
    </location>
</feature>
<evidence type="ECO:0000256" key="4">
    <source>
        <dbReference type="ARBA" id="ARBA00022692"/>
    </source>
</evidence>
<dbReference type="InterPro" id="IPR039428">
    <property type="entry name" value="NUOK/Mnh_C1-like"/>
</dbReference>
<evidence type="ECO:0000256" key="1">
    <source>
        <dbReference type="ARBA" id="ARBA00004651"/>
    </source>
</evidence>
<keyword evidence="3" id="KW-1003">Cell membrane</keyword>
<evidence type="ECO:0000256" key="5">
    <source>
        <dbReference type="ARBA" id="ARBA00022989"/>
    </source>
</evidence>
<keyword evidence="9" id="KW-1185">Reference proteome</keyword>
<dbReference type="RefSeq" id="WP_272858084.1">
    <property type="nucleotide sequence ID" value="NZ_CP067134.1"/>
</dbReference>
<dbReference type="InterPro" id="IPR050601">
    <property type="entry name" value="CPA3_antiporter_subunitC"/>
</dbReference>
<dbReference type="Gene3D" id="1.10.287.3510">
    <property type="match status" value="1"/>
</dbReference>
<organism evidence="8 9">
    <name type="scientific">Paracoccus stylophorae</name>
    <dbReference type="NCBI Taxonomy" id="659350"/>
    <lineage>
        <taxon>Bacteria</taxon>
        <taxon>Pseudomonadati</taxon>
        <taxon>Pseudomonadota</taxon>
        <taxon>Alphaproteobacteria</taxon>
        <taxon>Rhodobacterales</taxon>
        <taxon>Paracoccaceae</taxon>
        <taxon>Paracoccus</taxon>
    </lineage>
</organism>
<evidence type="ECO:0000313" key="8">
    <source>
        <dbReference type="EMBL" id="WCR10023.1"/>
    </source>
</evidence>
<evidence type="ECO:0000256" key="2">
    <source>
        <dbReference type="ARBA" id="ARBA00010388"/>
    </source>
</evidence>
<proteinExistence type="inferred from homology"/>
<name>A0ABY7ST50_9RHOB</name>
<evidence type="ECO:0000256" key="7">
    <source>
        <dbReference type="SAM" id="Phobius"/>
    </source>
</evidence>
<evidence type="ECO:0000256" key="6">
    <source>
        <dbReference type="ARBA" id="ARBA00023136"/>
    </source>
</evidence>
<feature type="transmembrane region" description="Helical" evidence="7">
    <location>
        <begin position="25"/>
        <end position="44"/>
    </location>
</feature>
<dbReference type="NCBIfam" id="NF006573">
    <property type="entry name" value="PRK09094.1"/>
    <property type="match status" value="1"/>
</dbReference>
<protein>
    <submittedName>
        <fullName evidence="8">Na+/H+ antiporter subunit C</fullName>
    </submittedName>
</protein>
<evidence type="ECO:0000256" key="3">
    <source>
        <dbReference type="ARBA" id="ARBA00022475"/>
    </source>
</evidence>
<comment type="similarity">
    <text evidence="2">Belongs to the CPA3 antiporters (TC 2.A.63) subunit C family.</text>
</comment>
<keyword evidence="4 7" id="KW-0812">Transmembrane</keyword>
<dbReference type="Pfam" id="PF00420">
    <property type="entry name" value="Oxidored_q2"/>
    <property type="match status" value="1"/>
</dbReference>
<accession>A0ABY7ST50</accession>
<comment type="subcellular location">
    <subcellularLocation>
        <location evidence="1">Cell membrane</location>
        <topology evidence="1">Multi-pass membrane protein</topology>
    </subcellularLocation>
</comment>
<dbReference type="EMBL" id="CP067134">
    <property type="protein sequence ID" value="WCR10023.1"/>
    <property type="molecule type" value="Genomic_DNA"/>
</dbReference>
<keyword evidence="6 7" id="KW-0472">Membrane</keyword>